<dbReference type="SUPFAM" id="SSF53850">
    <property type="entry name" value="Periplasmic binding protein-like II"/>
    <property type="match status" value="1"/>
</dbReference>
<dbReference type="EMBL" id="CP000155">
    <property type="protein sequence ID" value="ABC32395.1"/>
    <property type="molecule type" value="Genomic_DNA"/>
</dbReference>
<sequence>MVTIRSGALCSALLWLQTLLCAADSELKLHAVSEEWAAYSNADCTGLYWDVLNAIYMPDGVTVICEIVPWKRALYWVSNKEKDALVGVYGSRKDVMRIPELHFCVDDPVVALFLRGPHQEWRGVRRVRSGEAAWIRGYDFKQWFNSGMEPVELESIEQGLELVTRRRVKYIIDYSVNIQRAMRELELEEQDYKYVTVKSGEKLYVGFADNERGRLFEAILDRNLPQLYQSGELERIYKKWGMKPQWRHLRESWPQSSKALD</sequence>
<evidence type="ECO:0000313" key="3">
    <source>
        <dbReference type="Proteomes" id="UP000000238"/>
    </source>
</evidence>
<name>Q2SAC9_HAHCH</name>
<evidence type="ECO:0000256" key="1">
    <source>
        <dbReference type="SAM" id="SignalP"/>
    </source>
</evidence>
<feature type="chain" id="PRO_5004215518" evidence="1">
    <location>
        <begin position="23"/>
        <end position="261"/>
    </location>
</feature>
<dbReference type="OrthoDB" id="5765098at2"/>
<dbReference type="Gene3D" id="3.40.190.10">
    <property type="entry name" value="Periplasmic binding protein-like II"/>
    <property type="match status" value="2"/>
</dbReference>
<proteinExistence type="predicted"/>
<feature type="signal peptide" evidence="1">
    <location>
        <begin position="1"/>
        <end position="22"/>
    </location>
</feature>
<organism evidence="2 3">
    <name type="scientific">Hahella chejuensis (strain KCTC 2396)</name>
    <dbReference type="NCBI Taxonomy" id="349521"/>
    <lineage>
        <taxon>Bacteria</taxon>
        <taxon>Pseudomonadati</taxon>
        <taxon>Pseudomonadota</taxon>
        <taxon>Gammaproteobacteria</taxon>
        <taxon>Oceanospirillales</taxon>
        <taxon>Hahellaceae</taxon>
        <taxon>Hahella</taxon>
    </lineage>
</organism>
<protein>
    <submittedName>
        <fullName evidence="2">ABC-type amino acid transport/signal transduction systems, periplasmic component/domain</fullName>
    </submittedName>
</protein>
<dbReference type="AlphaFoldDB" id="Q2SAC9"/>
<reference evidence="2 3" key="1">
    <citation type="journal article" date="2005" name="Nucleic Acids Res.">
        <title>Genomic blueprint of Hahella chejuensis, a marine microbe producing an algicidal agent.</title>
        <authorList>
            <person name="Jeong H."/>
            <person name="Yim J.H."/>
            <person name="Lee C."/>
            <person name="Choi S.-H."/>
            <person name="Park Y.K."/>
            <person name="Yoon S.H."/>
            <person name="Hur C.-G."/>
            <person name="Kang H.-Y."/>
            <person name="Kim D."/>
            <person name="Lee H.H."/>
            <person name="Park K.H."/>
            <person name="Park S.-H."/>
            <person name="Park H.-S."/>
            <person name="Lee H.K."/>
            <person name="Oh T.K."/>
            <person name="Kim J.F."/>
        </authorList>
    </citation>
    <scope>NUCLEOTIDE SEQUENCE [LARGE SCALE GENOMIC DNA]</scope>
    <source>
        <strain evidence="2 3">KCTC 2396</strain>
    </source>
</reference>
<dbReference type="RefSeq" id="WP_011399454.1">
    <property type="nucleotide sequence ID" value="NC_007645.1"/>
</dbReference>
<keyword evidence="3" id="KW-1185">Reference proteome</keyword>
<keyword evidence="1" id="KW-0732">Signal</keyword>
<evidence type="ECO:0000313" key="2">
    <source>
        <dbReference type="EMBL" id="ABC32395.1"/>
    </source>
</evidence>
<dbReference type="STRING" id="349521.HCH_05742"/>
<accession>Q2SAC9</accession>
<dbReference type="KEGG" id="hch:HCH_05742"/>
<dbReference type="eggNOG" id="COG0834">
    <property type="taxonomic scope" value="Bacteria"/>
</dbReference>
<dbReference type="HOGENOM" id="CLU_094477_0_0_6"/>
<dbReference type="Proteomes" id="UP000000238">
    <property type="component" value="Chromosome"/>
</dbReference>
<gene>
    <name evidence="2" type="ordered locus">HCH_05742</name>
</gene>